<evidence type="ECO:0000313" key="2">
    <source>
        <dbReference type="Proteomes" id="UP001150266"/>
    </source>
</evidence>
<evidence type="ECO:0008006" key="3">
    <source>
        <dbReference type="Google" id="ProtNLM"/>
    </source>
</evidence>
<comment type="caution">
    <text evidence="1">The sequence shown here is derived from an EMBL/GenBank/DDBJ whole genome shotgun (WGS) entry which is preliminary data.</text>
</comment>
<protein>
    <recommendedName>
        <fullName evidence="3">Fucose-specific lectin</fullName>
    </recommendedName>
</protein>
<dbReference type="OrthoDB" id="1046782at2759"/>
<sequence>MTIVCTMPVATTTHGGSRRLPFVGNYWTGLVPDNPNVGPALTDFNGMLHVAYSAGGDLVHYQYDESTKRWGKRFLLARSSATPSLQAFDGWLFCAFRADDSHLMYTTWDPVDGWMKPMSTNKATWGSPALYLLDDKLCLLFSENDGDRRTMNTVFDPSAKLWSRKPIAASNQKTAYGVSATGFNQGTALMAYQSNDGKGLVLVDTYGNGSWQHEEAVRGSSSTDTPAIAILNDVITMAYNARNGNADLLWSHQHF</sequence>
<dbReference type="AlphaFoldDB" id="A0A9W9A6C3"/>
<reference evidence="1" key="1">
    <citation type="submission" date="2022-08" db="EMBL/GenBank/DDBJ databases">
        <title>A Global Phylogenomic Analysis of the Shiitake Genus Lentinula.</title>
        <authorList>
            <consortium name="DOE Joint Genome Institute"/>
            <person name="Sierra-Patev S."/>
            <person name="Min B."/>
            <person name="Naranjo-Ortiz M."/>
            <person name="Looney B."/>
            <person name="Konkel Z."/>
            <person name="Slot J.C."/>
            <person name="Sakamoto Y."/>
            <person name="Steenwyk J.L."/>
            <person name="Rokas A."/>
            <person name="Carro J."/>
            <person name="Camarero S."/>
            <person name="Ferreira P."/>
            <person name="Molpeceres G."/>
            <person name="Ruiz-Duenas F.J."/>
            <person name="Serrano A."/>
            <person name="Henrissat B."/>
            <person name="Drula E."/>
            <person name="Hughes K.W."/>
            <person name="Mata J.L."/>
            <person name="Ishikawa N.K."/>
            <person name="Vargas-Isla R."/>
            <person name="Ushijima S."/>
            <person name="Smith C.A."/>
            <person name="Ahrendt S."/>
            <person name="Andreopoulos W."/>
            <person name="He G."/>
            <person name="Labutti K."/>
            <person name="Lipzen A."/>
            <person name="Ng V."/>
            <person name="Riley R."/>
            <person name="Sandor L."/>
            <person name="Barry K."/>
            <person name="Martinez A.T."/>
            <person name="Xiao Y."/>
            <person name="Gibbons J.G."/>
            <person name="Terashima K."/>
            <person name="Grigoriev I.V."/>
            <person name="Hibbett D.S."/>
        </authorList>
    </citation>
    <scope>NUCLEOTIDE SEQUENCE</scope>
    <source>
        <strain evidence="1">JLM2183</strain>
    </source>
</reference>
<dbReference type="EMBL" id="JAOTPV010000017">
    <property type="protein sequence ID" value="KAJ4473888.1"/>
    <property type="molecule type" value="Genomic_DNA"/>
</dbReference>
<dbReference type="Proteomes" id="UP001150266">
    <property type="component" value="Unassembled WGS sequence"/>
</dbReference>
<dbReference type="SUPFAM" id="SSF89372">
    <property type="entry name" value="Fucose-specific lectin"/>
    <property type="match status" value="1"/>
</dbReference>
<gene>
    <name evidence="1" type="ORF">J3R30DRAFT_3736330</name>
</gene>
<accession>A0A9W9A6C3</accession>
<dbReference type="Gene3D" id="2.120.10.70">
    <property type="entry name" value="Fucose-specific lectin"/>
    <property type="match status" value="1"/>
</dbReference>
<evidence type="ECO:0000313" key="1">
    <source>
        <dbReference type="EMBL" id="KAJ4473888.1"/>
    </source>
</evidence>
<proteinExistence type="predicted"/>
<organism evidence="1 2">
    <name type="scientific">Lentinula aciculospora</name>
    <dbReference type="NCBI Taxonomy" id="153920"/>
    <lineage>
        <taxon>Eukaryota</taxon>
        <taxon>Fungi</taxon>
        <taxon>Dikarya</taxon>
        <taxon>Basidiomycota</taxon>
        <taxon>Agaricomycotina</taxon>
        <taxon>Agaricomycetes</taxon>
        <taxon>Agaricomycetidae</taxon>
        <taxon>Agaricales</taxon>
        <taxon>Marasmiineae</taxon>
        <taxon>Omphalotaceae</taxon>
        <taxon>Lentinula</taxon>
    </lineage>
</organism>
<name>A0A9W9A6C3_9AGAR</name>
<keyword evidence="2" id="KW-1185">Reference proteome</keyword>